<sequence length="95" mass="11279">MTDKDVKQPKHKKIVIDKTEKGKISQFEGKMGPDEVREALNRIQQTILSRAGSKHMIARIHRKFHRHFSPKAKLRKKNMRRIVKKSRRINAKKKK</sequence>
<reference evidence="1" key="1">
    <citation type="journal article" date="2015" name="Nature">
        <title>Complex archaea that bridge the gap between prokaryotes and eukaryotes.</title>
        <authorList>
            <person name="Spang A."/>
            <person name="Saw J.H."/>
            <person name="Jorgensen S.L."/>
            <person name="Zaremba-Niedzwiedzka K."/>
            <person name="Martijn J."/>
            <person name="Lind A.E."/>
            <person name="van Eijk R."/>
            <person name="Schleper C."/>
            <person name="Guy L."/>
            <person name="Ettema T.J."/>
        </authorList>
    </citation>
    <scope>NUCLEOTIDE SEQUENCE</scope>
</reference>
<evidence type="ECO:0000313" key="1">
    <source>
        <dbReference type="EMBL" id="KKM96683.1"/>
    </source>
</evidence>
<protein>
    <submittedName>
        <fullName evidence="1">Uncharacterized protein</fullName>
    </submittedName>
</protein>
<name>A0A0F9LTG4_9ZZZZ</name>
<comment type="caution">
    <text evidence="1">The sequence shown here is derived from an EMBL/GenBank/DDBJ whole genome shotgun (WGS) entry which is preliminary data.</text>
</comment>
<dbReference type="EMBL" id="LAZR01005845">
    <property type="protein sequence ID" value="KKM96683.1"/>
    <property type="molecule type" value="Genomic_DNA"/>
</dbReference>
<organism evidence="1">
    <name type="scientific">marine sediment metagenome</name>
    <dbReference type="NCBI Taxonomy" id="412755"/>
    <lineage>
        <taxon>unclassified sequences</taxon>
        <taxon>metagenomes</taxon>
        <taxon>ecological metagenomes</taxon>
    </lineage>
</organism>
<dbReference type="AlphaFoldDB" id="A0A0F9LTG4"/>
<gene>
    <name evidence="1" type="ORF">LCGC14_1175530</name>
</gene>
<proteinExistence type="predicted"/>
<accession>A0A0F9LTG4</accession>